<keyword evidence="3" id="KW-1185">Reference proteome</keyword>
<evidence type="ECO:0000256" key="1">
    <source>
        <dbReference type="SAM" id="MobiDB-lite"/>
    </source>
</evidence>
<sequence length="141" mass="15249">MGRSEEWGRETCGYVASRLPVAGSTASRLSVAGSAASHLPVAGSGASRLPVAERRRPGRLRLTSCRPLLRHPCPSAAAHARPRHPRPELAAALSCVARTRALSPTPEHAARAPSSPPPSPPIARECCRLWIRGRRCWIWRD</sequence>
<evidence type="ECO:0000313" key="2">
    <source>
        <dbReference type="EMBL" id="BAS92894.1"/>
    </source>
</evidence>
<accession>A0A0P0WJG5</accession>
<dbReference type="InParanoid" id="A0A0P0WJG5"/>
<dbReference type="PaxDb" id="39947-A0A0P0WJG5"/>
<dbReference type="Proteomes" id="UP000059680">
    <property type="component" value="Chromosome 5"/>
</dbReference>
<dbReference type="EMBL" id="AP014961">
    <property type="protein sequence ID" value="BAS92894.1"/>
    <property type="molecule type" value="Genomic_DNA"/>
</dbReference>
<feature type="region of interest" description="Disordered" evidence="1">
    <location>
        <begin position="29"/>
        <end position="55"/>
    </location>
</feature>
<reference evidence="2 3" key="3">
    <citation type="journal article" date="2013" name="Rice">
        <title>Improvement of the Oryza sativa Nipponbare reference genome using next generation sequence and optical map data.</title>
        <authorList>
            <person name="Kawahara Y."/>
            <person name="de la Bastide M."/>
            <person name="Hamilton J.P."/>
            <person name="Kanamori H."/>
            <person name="McCombie W.R."/>
            <person name="Ouyang S."/>
            <person name="Schwartz D.C."/>
            <person name="Tanaka T."/>
            <person name="Wu J."/>
            <person name="Zhou S."/>
            <person name="Childs K.L."/>
            <person name="Davidson R.M."/>
            <person name="Lin H."/>
            <person name="Quesada-Ocampo L."/>
            <person name="Vaillancourt B."/>
            <person name="Sakai H."/>
            <person name="Lee S.S."/>
            <person name="Kim J."/>
            <person name="Numa H."/>
            <person name="Itoh T."/>
            <person name="Buell C.R."/>
            <person name="Matsumoto T."/>
        </authorList>
    </citation>
    <scope>NUCLEOTIDE SEQUENCE [LARGE SCALE GENOMIC DNA]</scope>
    <source>
        <strain evidence="3">cv. Nipponbare</strain>
    </source>
</reference>
<evidence type="ECO:0000313" key="3">
    <source>
        <dbReference type="Proteomes" id="UP000059680"/>
    </source>
</evidence>
<reference evidence="3" key="1">
    <citation type="journal article" date="2005" name="Nature">
        <title>The map-based sequence of the rice genome.</title>
        <authorList>
            <consortium name="International rice genome sequencing project (IRGSP)"/>
            <person name="Matsumoto T."/>
            <person name="Wu J."/>
            <person name="Kanamori H."/>
            <person name="Katayose Y."/>
            <person name="Fujisawa M."/>
            <person name="Namiki N."/>
            <person name="Mizuno H."/>
            <person name="Yamamoto K."/>
            <person name="Antonio B.A."/>
            <person name="Baba T."/>
            <person name="Sakata K."/>
            <person name="Nagamura Y."/>
            <person name="Aoki H."/>
            <person name="Arikawa K."/>
            <person name="Arita K."/>
            <person name="Bito T."/>
            <person name="Chiden Y."/>
            <person name="Fujitsuka N."/>
            <person name="Fukunaka R."/>
            <person name="Hamada M."/>
            <person name="Harada C."/>
            <person name="Hayashi A."/>
            <person name="Hijishita S."/>
            <person name="Honda M."/>
            <person name="Hosokawa S."/>
            <person name="Ichikawa Y."/>
            <person name="Idonuma A."/>
            <person name="Iijima M."/>
            <person name="Ikeda M."/>
            <person name="Ikeno M."/>
            <person name="Ito K."/>
            <person name="Ito S."/>
            <person name="Ito T."/>
            <person name="Ito Y."/>
            <person name="Ito Y."/>
            <person name="Iwabuchi A."/>
            <person name="Kamiya K."/>
            <person name="Karasawa W."/>
            <person name="Kurita K."/>
            <person name="Katagiri S."/>
            <person name="Kikuta A."/>
            <person name="Kobayashi H."/>
            <person name="Kobayashi N."/>
            <person name="Machita K."/>
            <person name="Maehara T."/>
            <person name="Masukawa M."/>
            <person name="Mizubayashi T."/>
            <person name="Mukai Y."/>
            <person name="Nagasaki H."/>
            <person name="Nagata Y."/>
            <person name="Naito S."/>
            <person name="Nakashima M."/>
            <person name="Nakama Y."/>
            <person name="Nakamichi Y."/>
            <person name="Nakamura M."/>
            <person name="Meguro A."/>
            <person name="Negishi M."/>
            <person name="Ohta I."/>
            <person name="Ohta T."/>
            <person name="Okamoto M."/>
            <person name="Ono N."/>
            <person name="Saji S."/>
            <person name="Sakaguchi M."/>
            <person name="Sakai K."/>
            <person name="Shibata M."/>
            <person name="Shimokawa T."/>
            <person name="Song J."/>
            <person name="Takazaki Y."/>
            <person name="Terasawa K."/>
            <person name="Tsugane M."/>
            <person name="Tsuji K."/>
            <person name="Ueda S."/>
            <person name="Waki K."/>
            <person name="Yamagata H."/>
            <person name="Yamamoto M."/>
            <person name="Yamamoto S."/>
            <person name="Yamane H."/>
            <person name="Yoshiki S."/>
            <person name="Yoshihara R."/>
            <person name="Yukawa K."/>
            <person name="Zhong H."/>
            <person name="Yano M."/>
            <person name="Yuan Q."/>
            <person name="Ouyang S."/>
            <person name="Liu J."/>
            <person name="Jones K.M."/>
            <person name="Gansberger K."/>
            <person name="Moffat K."/>
            <person name="Hill J."/>
            <person name="Bera J."/>
            <person name="Fadrosh D."/>
            <person name="Jin S."/>
            <person name="Johri S."/>
            <person name="Kim M."/>
            <person name="Overton L."/>
            <person name="Reardon M."/>
            <person name="Tsitrin T."/>
            <person name="Vuong H."/>
            <person name="Weaver B."/>
            <person name="Ciecko A."/>
            <person name="Tallon L."/>
            <person name="Jackson J."/>
            <person name="Pai G."/>
            <person name="Aken S.V."/>
            <person name="Utterback T."/>
            <person name="Reidmuller S."/>
            <person name="Feldblyum T."/>
            <person name="Hsiao J."/>
            <person name="Zismann V."/>
            <person name="Iobst S."/>
            <person name="de Vazeille A.R."/>
            <person name="Buell C.R."/>
            <person name="Ying K."/>
            <person name="Li Y."/>
            <person name="Lu T."/>
            <person name="Huang Y."/>
            <person name="Zhao Q."/>
            <person name="Feng Q."/>
            <person name="Zhang L."/>
            <person name="Zhu J."/>
            <person name="Weng Q."/>
            <person name="Mu J."/>
            <person name="Lu Y."/>
            <person name="Fan D."/>
            <person name="Liu Y."/>
            <person name="Guan J."/>
            <person name="Zhang Y."/>
            <person name="Yu S."/>
            <person name="Liu X."/>
            <person name="Zhang Y."/>
            <person name="Hong G."/>
            <person name="Han B."/>
            <person name="Choisne N."/>
            <person name="Demange N."/>
            <person name="Orjeda G."/>
            <person name="Samain S."/>
            <person name="Cattolico L."/>
            <person name="Pelletier E."/>
            <person name="Couloux A."/>
            <person name="Segurens B."/>
            <person name="Wincker P."/>
            <person name="D'Hont A."/>
            <person name="Scarpelli C."/>
            <person name="Weissenbach J."/>
            <person name="Salanoubat M."/>
            <person name="Quetier F."/>
            <person name="Yu Y."/>
            <person name="Kim H.R."/>
            <person name="Rambo T."/>
            <person name="Currie J."/>
            <person name="Collura K."/>
            <person name="Luo M."/>
            <person name="Yang T."/>
            <person name="Ammiraju J.S.S."/>
            <person name="Engler F."/>
            <person name="Soderlund C."/>
            <person name="Wing R.A."/>
            <person name="Palmer L.E."/>
            <person name="de la Bastide M."/>
            <person name="Spiegel L."/>
            <person name="Nascimento L."/>
            <person name="Zutavern T."/>
            <person name="O'Shaughnessy A."/>
            <person name="Dike S."/>
            <person name="Dedhia N."/>
            <person name="Preston R."/>
            <person name="Balija V."/>
            <person name="McCombie W.R."/>
            <person name="Chow T."/>
            <person name="Chen H."/>
            <person name="Chung M."/>
            <person name="Chen C."/>
            <person name="Shaw J."/>
            <person name="Wu H."/>
            <person name="Hsiao K."/>
            <person name="Chao Y."/>
            <person name="Chu M."/>
            <person name="Cheng C."/>
            <person name="Hour A."/>
            <person name="Lee P."/>
            <person name="Lin S."/>
            <person name="Lin Y."/>
            <person name="Liou J."/>
            <person name="Liu S."/>
            <person name="Hsing Y."/>
            <person name="Raghuvanshi S."/>
            <person name="Mohanty A."/>
            <person name="Bharti A.K."/>
            <person name="Gaur A."/>
            <person name="Gupta V."/>
            <person name="Kumar D."/>
            <person name="Ravi V."/>
            <person name="Vij S."/>
            <person name="Kapur A."/>
            <person name="Khurana P."/>
            <person name="Khurana P."/>
            <person name="Khurana J.P."/>
            <person name="Tyagi A.K."/>
            <person name="Gaikwad K."/>
            <person name="Singh A."/>
            <person name="Dalal V."/>
            <person name="Srivastava S."/>
            <person name="Dixit A."/>
            <person name="Pal A.K."/>
            <person name="Ghazi I.A."/>
            <person name="Yadav M."/>
            <person name="Pandit A."/>
            <person name="Bhargava A."/>
            <person name="Sureshbabu K."/>
            <person name="Batra K."/>
            <person name="Sharma T.R."/>
            <person name="Mohapatra T."/>
            <person name="Singh N.K."/>
            <person name="Messing J."/>
            <person name="Nelson A.B."/>
            <person name="Fuks G."/>
            <person name="Kavchok S."/>
            <person name="Keizer G."/>
            <person name="Linton E."/>
            <person name="Llaca V."/>
            <person name="Song R."/>
            <person name="Tanyolac B."/>
            <person name="Young S."/>
            <person name="Ho-Il K."/>
            <person name="Hahn J.H."/>
            <person name="Sangsakoo G."/>
            <person name="Vanavichit A."/>
            <person name="de Mattos Luiz.A.T."/>
            <person name="Zimmer P.D."/>
            <person name="Malone G."/>
            <person name="Dellagostin O."/>
            <person name="de Oliveira A.C."/>
            <person name="Bevan M."/>
            <person name="Bancroft I."/>
            <person name="Minx P."/>
            <person name="Cordum H."/>
            <person name="Wilson R."/>
            <person name="Cheng Z."/>
            <person name="Jin W."/>
            <person name="Jiang J."/>
            <person name="Leong S.A."/>
            <person name="Iwama H."/>
            <person name="Gojobori T."/>
            <person name="Itoh T."/>
            <person name="Niimura Y."/>
            <person name="Fujii Y."/>
            <person name="Habara T."/>
            <person name="Sakai H."/>
            <person name="Sato Y."/>
            <person name="Wilson G."/>
            <person name="Kumar K."/>
            <person name="McCouch S."/>
            <person name="Juretic N."/>
            <person name="Hoen D."/>
            <person name="Wright S."/>
            <person name="Bruskiewich R."/>
            <person name="Bureau T."/>
            <person name="Miyao A."/>
            <person name="Hirochika H."/>
            <person name="Nishikawa T."/>
            <person name="Kadowaki K."/>
            <person name="Sugiura M."/>
            <person name="Burr B."/>
            <person name="Sasaki T."/>
        </authorList>
    </citation>
    <scope>NUCLEOTIDE SEQUENCE [LARGE SCALE GENOMIC DNA]</scope>
    <source>
        <strain evidence="3">cv. Nipponbare</strain>
    </source>
</reference>
<organism evidence="2 3">
    <name type="scientific">Oryza sativa subsp. japonica</name>
    <name type="common">Rice</name>
    <dbReference type="NCBI Taxonomy" id="39947"/>
    <lineage>
        <taxon>Eukaryota</taxon>
        <taxon>Viridiplantae</taxon>
        <taxon>Streptophyta</taxon>
        <taxon>Embryophyta</taxon>
        <taxon>Tracheophyta</taxon>
        <taxon>Spermatophyta</taxon>
        <taxon>Magnoliopsida</taxon>
        <taxon>Liliopsida</taxon>
        <taxon>Poales</taxon>
        <taxon>Poaceae</taxon>
        <taxon>BOP clade</taxon>
        <taxon>Oryzoideae</taxon>
        <taxon>Oryzeae</taxon>
        <taxon>Oryzinae</taxon>
        <taxon>Oryza</taxon>
        <taxon>Oryza sativa</taxon>
    </lineage>
</organism>
<name>A0A0P0WJG5_ORYSJ</name>
<reference evidence="2 3" key="2">
    <citation type="journal article" date="2013" name="Plant Cell Physiol.">
        <title>Rice Annotation Project Database (RAP-DB): an integrative and interactive database for rice genomics.</title>
        <authorList>
            <person name="Sakai H."/>
            <person name="Lee S.S."/>
            <person name="Tanaka T."/>
            <person name="Numa H."/>
            <person name="Kim J."/>
            <person name="Kawahara Y."/>
            <person name="Wakimoto H."/>
            <person name="Yang C.C."/>
            <person name="Iwamoto M."/>
            <person name="Abe T."/>
            <person name="Yamada Y."/>
            <person name="Muto A."/>
            <person name="Inokuchi H."/>
            <person name="Ikemura T."/>
            <person name="Matsumoto T."/>
            <person name="Sasaki T."/>
            <person name="Itoh T."/>
        </authorList>
    </citation>
    <scope>NUCLEOTIDE SEQUENCE [LARGE SCALE GENOMIC DNA]</scope>
    <source>
        <strain evidence="3">cv. Nipponbare</strain>
    </source>
</reference>
<dbReference type="AlphaFoldDB" id="A0A0P0WJG5"/>
<protein>
    <submittedName>
        <fullName evidence="2">Os05g0226101 protein</fullName>
    </submittedName>
</protein>
<gene>
    <name evidence="2" type="ordered locus">Os05g0226101</name>
    <name evidence="2" type="ORF">OSNPB_050226101</name>
</gene>
<proteinExistence type="predicted"/>